<dbReference type="AlphaFoldDB" id="A0A7S4CDX5"/>
<name>A0A7S4CDX5_9EUGL</name>
<dbReference type="GO" id="GO:0008308">
    <property type="term" value="F:voltage-gated monoatomic anion channel activity"/>
    <property type="evidence" value="ECO:0007669"/>
    <property type="project" value="InterPro"/>
</dbReference>
<dbReference type="PANTHER" id="PTHR11743">
    <property type="entry name" value="VOLTAGE-DEPENDENT ANION-SELECTIVE CHANNEL"/>
    <property type="match status" value="1"/>
</dbReference>
<gene>
    <name evidence="1" type="ORF">EGYM00163_LOCUS5256</name>
</gene>
<dbReference type="PANTHER" id="PTHR11743:SF70">
    <property type="entry name" value="GH26960P-RELATED"/>
    <property type="match status" value="1"/>
</dbReference>
<evidence type="ECO:0000313" key="1">
    <source>
        <dbReference type="EMBL" id="CAE0794138.1"/>
    </source>
</evidence>
<dbReference type="EMBL" id="HBJA01016372">
    <property type="protein sequence ID" value="CAE0794138.1"/>
    <property type="molecule type" value="Transcribed_RNA"/>
</dbReference>
<evidence type="ECO:0008006" key="2">
    <source>
        <dbReference type="Google" id="ProtNLM"/>
    </source>
</evidence>
<dbReference type="InterPro" id="IPR027246">
    <property type="entry name" value="Porin_Euk/Tom40"/>
</dbReference>
<organism evidence="1">
    <name type="scientific">Eutreptiella gymnastica</name>
    <dbReference type="NCBI Taxonomy" id="73025"/>
    <lineage>
        <taxon>Eukaryota</taxon>
        <taxon>Discoba</taxon>
        <taxon>Euglenozoa</taxon>
        <taxon>Euglenida</taxon>
        <taxon>Spirocuta</taxon>
        <taxon>Euglenophyceae</taxon>
        <taxon>Eutreptiales</taxon>
        <taxon>Eutreptiaceae</taxon>
        <taxon>Eutreptiella</taxon>
    </lineage>
</organism>
<dbReference type="InterPro" id="IPR023614">
    <property type="entry name" value="Porin_dom_sf"/>
</dbReference>
<accession>A0A7S4CDX5</accession>
<reference evidence="1" key="1">
    <citation type="submission" date="2021-01" db="EMBL/GenBank/DDBJ databases">
        <authorList>
            <person name="Corre E."/>
            <person name="Pelletier E."/>
            <person name="Niang G."/>
            <person name="Scheremetjew M."/>
            <person name="Finn R."/>
            <person name="Kale V."/>
            <person name="Holt S."/>
            <person name="Cochrane G."/>
            <person name="Meng A."/>
            <person name="Brown T."/>
            <person name="Cohen L."/>
        </authorList>
    </citation>
    <scope>NUCLEOTIDE SEQUENCE</scope>
    <source>
        <strain evidence="1">CCMP1594</strain>
    </source>
</reference>
<dbReference type="InterPro" id="IPR001925">
    <property type="entry name" value="Porin_Euk"/>
</dbReference>
<proteinExistence type="predicted"/>
<protein>
    <recommendedName>
        <fullName evidence="2">Voltage-dependent anion-selective channel protein 3</fullName>
    </recommendedName>
</protein>
<sequence length="291" mass="30859">MPPSFGDLYKPVKDLLNKKYNGDSHKLDMKAKDGVTFNPVFTRNNKGDVSGTVSVEGNYDPCSWCAMKLKYQIATAGNLKTTVTVDKLAEGLKVEGVWDAAMGESTDKDSYEGKATYNVAPANLEMKVSKNSKETAAELNGAFGVLEDLNIGGLVKYDLLKNTVAGSQFSAAYALSKQTTIAALFARGADKKGNLVDTLTAGFVTKGSPYTFAAQYNTDLAAPKTGAITVGCETKLEGGQIVKAKADTKGTLALSMQHAVSAQFNLCSSVELTQGKDAYSSKFGTELVYSG</sequence>
<dbReference type="Pfam" id="PF01459">
    <property type="entry name" value="Porin_3"/>
    <property type="match status" value="1"/>
</dbReference>
<dbReference type="GO" id="GO:0005741">
    <property type="term" value="C:mitochondrial outer membrane"/>
    <property type="evidence" value="ECO:0007669"/>
    <property type="project" value="InterPro"/>
</dbReference>
<dbReference type="Gene3D" id="2.40.160.10">
    <property type="entry name" value="Porin"/>
    <property type="match status" value="1"/>
</dbReference>